<feature type="transmembrane region" description="Helical" evidence="1">
    <location>
        <begin position="37"/>
        <end position="55"/>
    </location>
</feature>
<comment type="caution">
    <text evidence="2">The sequence shown here is derived from an EMBL/GenBank/DDBJ whole genome shotgun (WGS) entry which is preliminary data.</text>
</comment>
<gene>
    <name evidence="2" type="ORF">JQN70_15565</name>
</gene>
<name>A0ABS2CRU5_9MICO</name>
<evidence type="ECO:0000256" key="1">
    <source>
        <dbReference type="SAM" id="Phobius"/>
    </source>
</evidence>
<organism evidence="2 3">
    <name type="scientific">Phycicoccus sonneratiae</name>
    <dbReference type="NCBI Taxonomy" id="2807628"/>
    <lineage>
        <taxon>Bacteria</taxon>
        <taxon>Bacillati</taxon>
        <taxon>Actinomycetota</taxon>
        <taxon>Actinomycetes</taxon>
        <taxon>Micrococcales</taxon>
        <taxon>Intrasporangiaceae</taxon>
        <taxon>Phycicoccus</taxon>
    </lineage>
</organism>
<evidence type="ECO:0000313" key="3">
    <source>
        <dbReference type="Proteomes" id="UP001430172"/>
    </source>
</evidence>
<keyword evidence="1" id="KW-1133">Transmembrane helix</keyword>
<accession>A0ABS2CRU5</accession>
<proteinExistence type="predicted"/>
<dbReference type="EMBL" id="JAFDVD010000017">
    <property type="protein sequence ID" value="MBM6401814.1"/>
    <property type="molecule type" value="Genomic_DNA"/>
</dbReference>
<keyword evidence="3" id="KW-1185">Reference proteome</keyword>
<reference evidence="2" key="1">
    <citation type="submission" date="2021-02" db="EMBL/GenBank/DDBJ databases">
        <title>Phycicoccus sp. MQZ13P-5T, whole genome shotgun sequence.</title>
        <authorList>
            <person name="Tuo L."/>
        </authorList>
    </citation>
    <scope>NUCLEOTIDE SEQUENCE</scope>
    <source>
        <strain evidence="2">MQZ13P-5</strain>
    </source>
</reference>
<keyword evidence="1" id="KW-0812">Transmembrane</keyword>
<evidence type="ECO:0000313" key="2">
    <source>
        <dbReference type="EMBL" id="MBM6401814.1"/>
    </source>
</evidence>
<sequence length="61" mass="5920">MREASPARVALAVVVVAALVGVGVVLGRALTGGGTDGRAVAAVLLVLAGGLMGLVRARRGQ</sequence>
<keyword evidence="1" id="KW-0472">Membrane</keyword>
<dbReference type="Proteomes" id="UP001430172">
    <property type="component" value="Unassembled WGS sequence"/>
</dbReference>
<dbReference type="RefSeq" id="WP_204132280.1">
    <property type="nucleotide sequence ID" value="NZ_JAFDVD010000017.1"/>
</dbReference>
<protein>
    <submittedName>
        <fullName evidence="2">Uncharacterized protein</fullName>
    </submittedName>
</protein>